<evidence type="ECO:0000313" key="2">
    <source>
        <dbReference type="Proteomes" id="UP000019225"/>
    </source>
</evidence>
<accession>W5WJF0</accession>
<dbReference type="EMBL" id="CP007155">
    <property type="protein sequence ID" value="AHH98289.1"/>
    <property type="molecule type" value="Genomic_DNA"/>
</dbReference>
<sequence>MNPMITVAALVALAVMVFTKKTSTPLVLCSAAVGAVLAVAWVGAR</sequence>
<organism evidence="1 2">
    <name type="scientific">Kutzneria albida DSM 43870</name>
    <dbReference type="NCBI Taxonomy" id="1449976"/>
    <lineage>
        <taxon>Bacteria</taxon>
        <taxon>Bacillati</taxon>
        <taxon>Actinomycetota</taxon>
        <taxon>Actinomycetes</taxon>
        <taxon>Pseudonocardiales</taxon>
        <taxon>Pseudonocardiaceae</taxon>
        <taxon>Kutzneria</taxon>
    </lineage>
</organism>
<evidence type="ECO:0000313" key="1">
    <source>
        <dbReference type="EMBL" id="AHH98289.1"/>
    </source>
</evidence>
<dbReference type="Proteomes" id="UP000019225">
    <property type="component" value="Chromosome"/>
</dbReference>
<dbReference type="HOGENOM" id="CLU_3201100_0_0_11"/>
<proteinExistence type="predicted"/>
<name>W5WJF0_9PSEU</name>
<gene>
    <name evidence="1" type="ORF">KALB_4927</name>
</gene>
<keyword evidence="2" id="KW-1185">Reference proteome</keyword>
<dbReference type="RefSeq" id="WP_158510796.1">
    <property type="nucleotide sequence ID" value="NZ_CP007155.1"/>
</dbReference>
<dbReference type="KEGG" id="kal:KALB_4927"/>
<reference evidence="1 2" key="1">
    <citation type="journal article" date="2014" name="BMC Genomics">
        <title>Complete genome sequence of producer of the glycopeptide antibiotic Aculeximycin Kutzneria albida DSM 43870T, a representative of minor genus of Pseudonocardiaceae.</title>
        <authorList>
            <person name="Rebets Y."/>
            <person name="Tokovenko B."/>
            <person name="Lushchyk I."/>
            <person name="Ruckert C."/>
            <person name="Zaburannyi N."/>
            <person name="Bechthold A."/>
            <person name="Kalinowski J."/>
            <person name="Luzhetskyy A."/>
        </authorList>
    </citation>
    <scope>NUCLEOTIDE SEQUENCE [LARGE SCALE GENOMIC DNA]</scope>
    <source>
        <strain evidence="1">DSM 43870</strain>
    </source>
</reference>
<dbReference type="AlphaFoldDB" id="W5WJF0"/>
<protein>
    <submittedName>
        <fullName evidence="1">Uncharacterized protein</fullName>
    </submittedName>
</protein>